<dbReference type="EMBL" id="OZ034820">
    <property type="protein sequence ID" value="CAL1398972.1"/>
    <property type="molecule type" value="Genomic_DNA"/>
</dbReference>
<dbReference type="InterPro" id="IPR004926">
    <property type="entry name" value="LEA_3a"/>
</dbReference>
<dbReference type="Pfam" id="PF03242">
    <property type="entry name" value="LEA_3a"/>
    <property type="match status" value="1"/>
</dbReference>
<gene>
    <name evidence="1" type="ORF">LTRI10_LOCUS39174</name>
</gene>
<dbReference type="Proteomes" id="UP001497516">
    <property type="component" value="Chromosome 7"/>
</dbReference>
<proteinExistence type="predicted"/>
<evidence type="ECO:0000313" key="1">
    <source>
        <dbReference type="EMBL" id="CAL1398972.1"/>
    </source>
</evidence>
<dbReference type="AlphaFoldDB" id="A0AAV2FLX5"/>
<evidence type="ECO:0000313" key="2">
    <source>
        <dbReference type="Proteomes" id="UP001497516"/>
    </source>
</evidence>
<dbReference type="PANTHER" id="PTHR35109">
    <property type="entry name" value="GLUTAMATE RACEMASE"/>
    <property type="match status" value="1"/>
</dbReference>
<reference evidence="1 2" key="1">
    <citation type="submission" date="2024-04" db="EMBL/GenBank/DDBJ databases">
        <authorList>
            <person name="Fracassetti M."/>
        </authorList>
    </citation>
    <scope>NUCLEOTIDE SEQUENCE [LARGE SCALE GENOMIC DNA]</scope>
</reference>
<keyword evidence="2" id="KW-1185">Reference proteome</keyword>
<dbReference type="PANTHER" id="PTHR35109:SF1">
    <property type="entry name" value="GLUTAMATE RACEMASE"/>
    <property type="match status" value="1"/>
</dbReference>
<organism evidence="1 2">
    <name type="scientific">Linum trigynum</name>
    <dbReference type="NCBI Taxonomy" id="586398"/>
    <lineage>
        <taxon>Eukaryota</taxon>
        <taxon>Viridiplantae</taxon>
        <taxon>Streptophyta</taxon>
        <taxon>Embryophyta</taxon>
        <taxon>Tracheophyta</taxon>
        <taxon>Spermatophyta</taxon>
        <taxon>Magnoliopsida</taxon>
        <taxon>eudicotyledons</taxon>
        <taxon>Gunneridae</taxon>
        <taxon>Pentapetalae</taxon>
        <taxon>rosids</taxon>
        <taxon>fabids</taxon>
        <taxon>Malpighiales</taxon>
        <taxon>Linaceae</taxon>
        <taxon>Linum</taxon>
    </lineage>
</organism>
<name>A0AAV2FLX5_9ROSI</name>
<accession>A0AAV2FLX5</accession>
<protein>
    <submittedName>
        <fullName evidence="1">Uncharacterized protein</fullName>
    </submittedName>
</protein>
<sequence length="138" mass="15929">MKRNINDRHYYYYLNCRDFPEETIIISLNNFLRGKKCVRACMAAILMAMRRHFSVTSSRTFAGKWRRRSGGGVEKEEESRAAAAAAWWVPDPRTGIYFPRGQEWVMEGVPENAASLGQSFWLRSVDGVEKPDPDHAER</sequence>